<dbReference type="RefSeq" id="WP_379785056.1">
    <property type="nucleotide sequence ID" value="NZ_JBHSMU010000015.1"/>
</dbReference>
<name>A0ABW0L7Y3_9BURK</name>
<gene>
    <name evidence="2" type="ORF">ACFPN5_17490</name>
</gene>
<feature type="chain" id="PRO_5045810370" evidence="1">
    <location>
        <begin position="20"/>
        <end position="393"/>
    </location>
</feature>
<comment type="caution">
    <text evidence="2">The sequence shown here is derived from an EMBL/GenBank/DDBJ whole genome shotgun (WGS) entry which is preliminary data.</text>
</comment>
<evidence type="ECO:0000256" key="1">
    <source>
        <dbReference type="SAM" id="SignalP"/>
    </source>
</evidence>
<dbReference type="Proteomes" id="UP001596050">
    <property type="component" value="Unassembled WGS sequence"/>
</dbReference>
<evidence type="ECO:0000313" key="3">
    <source>
        <dbReference type="Proteomes" id="UP001596050"/>
    </source>
</evidence>
<dbReference type="EMBL" id="JBHSMU010000015">
    <property type="protein sequence ID" value="MFC5461605.1"/>
    <property type="molecule type" value="Genomic_DNA"/>
</dbReference>
<keyword evidence="3" id="KW-1185">Reference proteome</keyword>
<keyword evidence="1" id="KW-0732">Signal</keyword>
<feature type="signal peptide" evidence="1">
    <location>
        <begin position="1"/>
        <end position="19"/>
    </location>
</feature>
<proteinExistence type="predicted"/>
<organism evidence="2 3">
    <name type="scientific">Massilia niabensis</name>
    <dbReference type="NCBI Taxonomy" id="544910"/>
    <lineage>
        <taxon>Bacteria</taxon>
        <taxon>Pseudomonadati</taxon>
        <taxon>Pseudomonadota</taxon>
        <taxon>Betaproteobacteria</taxon>
        <taxon>Burkholderiales</taxon>
        <taxon>Oxalobacteraceae</taxon>
        <taxon>Telluria group</taxon>
        <taxon>Massilia</taxon>
    </lineage>
</organism>
<protein>
    <submittedName>
        <fullName evidence="2">Uncharacterized protein</fullName>
    </submittedName>
</protein>
<evidence type="ECO:0000313" key="2">
    <source>
        <dbReference type="EMBL" id="MFC5461605.1"/>
    </source>
</evidence>
<accession>A0ABW0L7Y3</accession>
<sequence length="393" mass="40780">MRVVILTAAITLTHNAAAAAGAAQALAAATSEAAQALQDAQWRAAMADAERAALLERLPPGLSRPLPGAVDTRQFGAAGLVRAFDLSGQLAAEVCAALPAGPAVAVYDPAAAQGVVAARSVAGALDALGDEMARRNKELQLYIDRHTPPGVVLSTLGAALTVVPAILRASADTASLFKTDVTVAGLAYGDGARSLFVTALAAACPERIVGLGGGYFGELDVRQHDRLLGKLRALASHRSDYANRIGLLQKLADAAKGDEKRELAAVAAAAGAALRLVDAFIESLRAGETGERAPLYNAARYLGYAARTEGAQVLDFDLRLEGLSTVKDSLFSGQKLRLSAVALLWFRVHAPDGSLRLAKTARRMLPPIEVDLRGSDAQGVFWNGDGAAPARQP</sequence>
<reference evidence="3" key="1">
    <citation type="journal article" date="2019" name="Int. J. Syst. Evol. Microbiol.">
        <title>The Global Catalogue of Microorganisms (GCM) 10K type strain sequencing project: providing services to taxonomists for standard genome sequencing and annotation.</title>
        <authorList>
            <consortium name="The Broad Institute Genomics Platform"/>
            <consortium name="The Broad Institute Genome Sequencing Center for Infectious Disease"/>
            <person name="Wu L."/>
            <person name="Ma J."/>
        </authorList>
    </citation>
    <scope>NUCLEOTIDE SEQUENCE [LARGE SCALE GENOMIC DNA]</scope>
    <source>
        <strain evidence="3">KACC 12649</strain>
    </source>
</reference>